<accession>A0A2U1PS79</accession>
<dbReference type="OrthoDB" id="1166374at2759"/>
<keyword evidence="2" id="KW-1185">Reference proteome</keyword>
<organism evidence="1 2">
    <name type="scientific">Artemisia annua</name>
    <name type="common">Sweet wormwood</name>
    <dbReference type="NCBI Taxonomy" id="35608"/>
    <lineage>
        <taxon>Eukaryota</taxon>
        <taxon>Viridiplantae</taxon>
        <taxon>Streptophyta</taxon>
        <taxon>Embryophyta</taxon>
        <taxon>Tracheophyta</taxon>
        <taxon>Spermatophyta</taxon>
        <taxon>Magnoliopsida</taxon>
        <taxon>eudicotyledons</taxon>
        <taxon>Gunneridae</taxon>
        <taxon>Pentapetalae</taxon>
        <taxon>asterids</taxon>
        <taxon>campanulids</taxon>
        <taxon>Asterales</taxon>
        <taxon>Asteraceae</taxon>
        <taxon>Asteroideae</taxon>
        <taxon>Anthemideae</taxon>
        <taxon>Artemisiinae</taxon>
        <taxon>Artemisia</taxon>
    </lineage>
</organism>
<proteinExistence type="predicted"/>
<dbReference type="PANTHER" id="PTHR45786">
    <property type="entry name" value="DNA BINDING PROTEIN-LIKE"/>
    <property type="match status" value="1"/>
</dbReference>
<evidence type="ECO:0000313" key="1">
    <source>
        <dbReference type="EMBL" id="PWA88583.1"/>
    </source>
</evidence>
<evidence type="ECO:0000313" key="2">
    <source>
        <dbReference type="Proteomes" id="UP000245207"/>
    </source>
</evidence>
<dbReference type="AlphaFoldDB" id="A0A2U1PS79"/>
<reference evidence="1 2" key="1">
    <citation type="journal article" date="2018" name="Mol. Plant">
        <title>The genome of Artemisia annua provides insight into the evolution of Asteraceae family and artemisinin biosynthesis.</title>
        <authorList>
            <person name="Shen Q."/>
            <person name="Zhang L."/>
            <person name="Liao Z."/>
            <person name="Wang S."/>
            <person name="Yan T."/>
            <person name="Shi P."/>
            <person name="Liu M."/>
            <person name="Fu X."/>
            <person name="Pan Q."/>
            <person name="Wang Y."/>
            <person name="Lv Z."/>
            <person name="Lu X."/>
            <person name="Zhang F."/>
            <person name="Jiang W."/>
            <person name="Ma Y."/>
            <person name="Chen M."/>
            <person name="Hao X."/>
            <person name="Li L."/>
            <person name="Tang Y."/>
            <person name="Lv G."/>
            <person name="Zhou Y."/>
            <person name="Sun X."/>
            <person name="Brodelius P.E."/>
            <person name="Rose J.K.C."/>
            <person name="Tang K."/>
        </authorList>
    </citation>
    <scope>NUCLEOTIDE SEQUENCE [LARGE SCALE GENOMIC DNA]</scope>
    <source>
        <strain evidence="2">cv. Huhao1</strain>
        <tissue evidence="1">Leaf</tissue>
    </source>
</reference>
<gene>
    <name evidence="1" type="ORF">CTI12_AA119540</name>
</gene>
<protein>
    <submittedName>
        <fullName evidence="1">Uncharacterized protein</fullName>
    </submittedName>
</protein>
<sequence>MDHDSLSKHTEIPSLSDIINSSIIIQSHTNIRPDGKIESYCGLRIREVTMNEAGSTSNYHSPTPDIISNQVKCRRPKQNHKRIALTSTVVSLIAMLNESSAVTKAFRMVRDWCASHDTPNLQLRLTGNRSSARQYNTPSVSEVAALITNDFGQVIPSRDIIVNYKDTGKQRISELHPSYMALQKSMTLLL</sequence>
<comment type="caution">
    <text evidence="1">The sequence shown here is derived from an EMBL/GenBank/DDBJ whole genome shotgun (WGS) entry which is preliminary data.</text>
</comment>
<name>A0A2U1PS79_ARTAN</name>
<dbReference type="STRING" id="35608.A0A2U1PS79"/>
<dbReference type="PANTHER" id="PTHR45786:SF74">
    <property type="entry name" value="ATP-DEPENDENT DNA HELICASE"/>
    <property type="match status" value="1"/>
</dbReference>
<dbReference type="EMBL" id="PKPP01000801">
    <property type="protein sequence ID" value="PWA88583.1"/>
    <property type="molecule type" value="Genomic_DNA"/>
</dbReference>
<dbReference type="Proteomes" id="UP000245207">
    <property type="component" value="Unassembled WGS sequence"/>
</dbReference>